<evidence type="ECO:0000313" key="1">
    <source>
        <dbReference type="EMBL" id="KAL2741465.1"/>
    </source>
</evidence>
<protein>
    <submittedName>
        <fullName evidence="1">Odorant receptor 13a-like</fullName>
    </submittedName>
</protein>
<dbReference type="Proteomes" id="UP001607302">
    <property type="component" value="Unassembled WGS sequence"/>
</dbReference>
<keyword evidence="2" id="KW-1185">Reference proteome</keyword>
<dbReference type="AlphaFoldDB" id="A0ABD2C8T6"/>
<sequence>MKRMETRLGSRKEDLSETSFFDGKIIKDCLPDSTIGQLLEYYDRAIRYNEHNLDVIENSVCTIFFHIVSTDDKLLQNLKQSFIYKNFLLEPVTLTIHMLKLGVFDVVVIFTAGNAGRLEELKKRSIFRNGKESEQEVAFENVNNLTLIQKFYYGQRKHLKCDVKSDLGLTLFD</sequence>
<proteinExistence type="predicted"/>
<name>A0ABD2C8T6_VESSQ</name>
<evidence type="ECO:0000313" key="2">
    <source>
        <dbReference type="Proteomes" id="UP001607302"/>
    </source>
</evidence>
<dbReference type="EMBL" id="JAUDFV010000018">
    <property type="protein sequence ID" value="KAL2741465.1"/>
    <property type="molecule type" value="Genomic_DNA"/>
</dbReference>
<comment type="caution">
    <text evidence="1">The sequence shown here is derived from an EMBL/GenBank/DDBJ whole genome shotgun (WGS) entry which is preliminary data.</text>
</comment>
<gene>
    <name evidence="1" type="ORF">V1478_000161</name>
</gene>
<reference evidence="1 2" key="1">
    <citation type="journal article" date="2024" name="Ann. Entomol. Soc. Am.">
        <title>Genomic analyses of the southern and eastern yellowjacket wasps (Hymenoptera: Vespidae) reveal evolutionary signatures of social life.</title>
        <authorList>
            <person name="Catto M.A."/>
            <person name="Caine P.B."/>
            <person name="Orr S.E."/>
            <person name="Hunt B.G."/>
            <person name="Goodisman M.A.D."/>
        </authorList>
    </citation>
    <scope>NUCLEOTIDE SEQUENCE [LARGE SCALE GENOMIC DNA]</scope>
    <source>
        <strain evidence="1">233</strain>
        <tissue evidence="1">Head and thorax</tissue>
    </source>
</reference>
<accession>A0ABD2C8T6</accession>
<organism evidence="1 2">
    <name type="scientific">Vespula squamosa</name>
    <name type="common">Southern yellow jacket</name>
    <name type="synonym">Wasp</name>
    <dbReference type="NCBI Taxonomy" id="30214"/>
    <lineage>
        <taxon>Eukaryota</taxon>
        <taxon>Metazoa</taxon>
        <taxon>Ecdysozoa</taxon>
        <taxon>Arthropoda</taxon>
        <taxon>Hexapoda</taxon>
        <taxon>Insecta</taxon>
        <taxon>Pterygota</taxon>
        <taxon>Neoptera</taxon>
        <taxon>Endopterygota</taxon>
        <taxon>Hymenoptera</taxon>
        <taxon>Apocrita</taxon>
        <taxon>Aculeata</taxon>
        <taxon>Vespoidea</taxon>
        <taxon>Vespidae</taxon>
        <taxon>Vespinae</taxon>
        <taxon>Vespula</taxon>
    </lineage>
</organism>